<evidence type="ECO:0000256" key="3">
    <source>
        <dbReference type="ARBA" id="ARBA00023125"/>
    </source>
</evidence>
<proteinExistence type="inferred from homology"/>
<dbReference type="InterPro" id="IPR012340">
    <property type="entry name" value="NA-bd_OB-fold"/>
</dbReference>
<name>A0AAE3CL15_9PROT</name>
<dbReference type="Proteomes" id="UP001197378">
    <property type="component" value="Unassembled WGS sequence"/>
</dbReference>
<dbReference type="Gene3D" id="2.40.50.140">
    <property type="entry name" value="Nucleic acid-binding proteins"/>
    <property type="match status" value="1"/>
</dbReference>
<keyword evidence="5 6" id="KW-0234">DNA repair</keyword>
<keyword evidence="9" id="KW-1185">Reference proteome</keyword>
<dbReference type="SUPFAM" id="SSF47781">
    <property type="entry name" value="RuvA domain 2-like"/>
    <property type="match status" value="1"/>
</dbReference>
<dbReference type="InterPro" id="IPR036267">
    <property type="entry name" value="RuvA_C_sf"/>
</dbReference>
<dbReference type="InterPro" id="IPR013849">
    <property type="entry name" value="DNA_helicase_Holl-junc_RuvA_I"/>
</dbReference>
<dbReference type="InterPro" id="IPR011114">
    <property type="entry name" value="RuvA_C"/>
</dbReference>
<comment type="function">
    <text evidence="6">The RuvA-RuvB-RuvC complex processes Holliday junction (HJ) DNA during genetic recombination and DNA repair, while the RuvA-RuvB complex plays an important role in the rescue of blocked DNA replication forks via replication fork reversal (RFR). RuvA specifically binds to HJ cruciform DNA, conferring on it an open structure. The RuvB hexamer acts as an ATP-dependent pump, pulling dsDNA into and through the RuvAB complex. HJ branch migration allows RuvC to scan DNA until it finds its consensus sequence, where it cleaves and resolves the cruciform DNA.</text>
</comment>
<dbReference type="InterPro" id="IPR003583">
    <property type="entry name" value="Hlx-hairpin-Hlx_DNA-bd_motif"/>
</dbReference>
<comment type="caution">
    <text evidence="8">The sequence shown here is derived from an EMBL/GenBank/DDBJ whole genome shotgun (WGS) entry which is preliminary data.</text>
</comment>
<dbReference type="EMBL" id="JAAXYO010000199">
    <property type="protein sequence ID" value="MBU2789364.1"/>
    <property type="molecule type" value="Genomic_DNA"/>
</dbReference>
<dbReference type="CDD" id="cd14332">
    <property type="entry name" value="UBA_RuvA_C"/>
    <property type="match status" value="1"/>
</dbReference>
<evidence type="ECO:0000313" key="9">
    <source>
        <dbReference type="Proteomes" id="UP001197378"/>
    </source>
</evidence>
<feature type="domain" description="Helix-hairpin-helix DNA-binding motif class 1" evidence="7">
    <location>
        <begin position="108"/>
        <end position="127"/>
    </location>
</feature>
<dbReference type="GO" id="GO:0006281">
    <property type="term" value="P:DNA repair"/>
    <property type="evidence" value="ECO:0007669"/>
    <property type="project" value="UniProtKB-UniRule"/>
</dbReference>
<keyword evidence="4 6" id="KW-0233">DNA recombination</keyword>
<dbReference type="GO" id="GO:0005737">
    <property type="term" value="C:cytoplasm"/>
    <property type="evidence" value="ECO:0007669"/>
    <property type="project" value="UniProtKB-SubCell"/>
</dbReference>
<dbReference type="Pfam" id="PF01330">
    <property type="entry name" value="RuvA_N"/>
    <property type="match status" value="1"/>
</dbReference>
<evidence type="ECO:0000256" key="1">
    <source>
        <dbReference type="ARBA" id="ARBA00022490"/>
    </source>
</evidence>
<comment type="domain">
    <text evidence="6">Has three domains with a flexible linker between the domains II and III and assumes an 'L' shape. Domain III is highly mobile and contacts RuvB.</text>
</comment>
<dbReference type="Pfam" id="PF14520">
    <property type="entry name" value="HHH_5"/>
    <property type="match status" value="1"/>
</dbReference>
<keyword evidence="3 6" id="KW-0238">DNA-binding</keyword>
<dbReference type="GO" id="GO:0005524">
    <property type="term" value="F:ATP binding"/>
    <property type="evidence" value="ECO:0007669"/>
    <property type="project" value="InterPro"/>
</dbReference>
<evidence type="ECO:0000313" key="8">
    <source>
        <dbReference type="EMBL" id="MBU2789364.1"/>
    </source>
</evidence>
<accession>A0AAE3CL15</accession>
<evidence type="ECO:0000256" key="5">
    <source>
        <dbReference type="ARBA" id="ARBA00023204"/>
    </source>
</evidence>
<reference evidence="8" key="1">
    <citation type="journal article" date="2021" name="ISME J.">
        <title>Genomic evolution of the class Acidithiobacillia: deep-branching Proteobacteria living in extreme acidic conditions.</title>
        <authorList>
            <person name="Moya-Beltran A."/>
            <person name="Beard S."/>
            <person name="Rojas-Villalobos C."/>
            <person name="Issotta F."/>
            <person name="Gallardo Y."/>
            <person name="Ulloa R."/>
            <person name="Giaveno A."/>
            <person name="Degli Esposti M."/>
            <person name="Johnson D.B."/>
            <person name="Quatrini R."/>
        </authorList>
    </citation>
    <scope>NUCLEOTIDE SEQUENCE</scope>
    <source>
        <strain evidence="8">VAN18-1</strain>
    </source>
</reference>
<evidence type="ECO:0000259" key="7">
    <source>
        <dbReference type="SMART" id="SM00278"/>
    </source>
</evidence>
<dbReference type="GO" id="GO:0000400">
    <property type="term" value="F:four-way junction DNA binding"/>
    <property type="evidence" value="ECO:0007669"/>
    <property type="project" value="UniProtKB-UniRule"/>
</dbReference>
<dbReference type="InterPro" id="IPR000085">
    <property type="entry name" value="RuvA"/>
</dbReference>
<evidence type="ECO:0000256" key="2">
    <source>
        <dbReference type="ARBA" id="ARBA00022763"/>
    </source>
</evidence>
<dbReference type="NCBIfam" id="TIGR00084">
    <property type="entry name" value="ruvA"/>
    <property type="match status" value="1"/>
</dbReference>
<keyword evidence="1 6" id="KW-0963">Cytoplasm</keyword>
<dbReference type="SUPFAM" id="SSF50249">
    <property type="entry name" value="Nucleic acid-binding proteins"/>
    <property type="match status" value="1"/>
</dbReference>
<feature type="domain" description="Helix-hairpin-helix DNA-binding motif class 1" evidence="7">
    <location>
        <begin position="73"/>
        <end position="92"/>
    </location>
</feature>
<comment type="subunit">
    <text evidence="6">Homotetramer. Forms an RuvA(8)-RuvB(12)-Holliday junction (HJ) complex. HJ DNA is sandwiched between 2 RuvA tetramers; dsDNA enters through RuvA and exits via RuvB. An RuvB hexamer assembles on each DNA strand where it exits the tetramer. Each RuvB hexamer is contacted by two RuvA subunits (via domain III) on 2 adjacent RuvB subunits; this complex drives branch migration. In the full resolvosome a probable DNA-RuvA(4)-RuvB(12)-RuvC(2) complex forms which resolves the HJ.</text>
</comment>
<organism evidence="8 9">
    <name type="scientific">Igneacidithiobacillus copahuensis</name>
    <dbReference type="NCBI Taxonomy" id="2724909"/>
    <lineage>
        <taxon>Bacteria</taxon>
        <taxon>Pseudomonadati</taxon>
        <taxon>Pseudomonadota</taxon>
        <taxon>Acidithiobacillia</taxon>
        <taxon>Acidithiobacillales</taxon>
        <taxon>Acidithiobacillaceae</taxon>
        <taxon>Igneacidithiobacillus</taxon>
    </lineage>
</organism>
<dbReference type="Pfam" id="PF07499">
    <property type="entry name" value="RuvA_C"/>
    <property type="match status" value="1"/>
</dbReference>
<feature type="region of interest" description="Domain III" evidence="6">
    <location>
        <begin position="150"/>
        <end position="193"/>
    </location>
</feature>
<comment type="subcellular location">
    <subcellularLocation>
        <location evidence="6">Cytoplasm</location>
    </subcellularLocation>
</comment>
<dbReference type="SMART" id="SM00278">
    <property type="entry name" value="HhH1"/>
    <property type="match status" value="2"/>
</dbReference>
<dbReference type="Gene3D" id="1.10.8.10">
    <property type="entry name" value="DNA helicase RuvA subunit, C-terminal domain"/>
    <property type="match status" value="1"/>
</dbReference>
<dbReference type="SUPFAM" id="SSF46929">
    <property type="entry name" value="DNA helicase RuvA subunit, C-terminal domain"/>
    <property type="match status" value="1"/>
</dbReference>
<comment type="similarity">
    <text evidence="6">Belongs to the RuvA family.</text>
</comment>
<protein>
    <recommendedName>
        <fullName evidence="6">Holliday junction branch migration complex subunit RuvA</fullName>
    </recommendedName>
</protein>
<dbReference type="RefSeq" id="WP_215872694.1">
    <property type="nucleotide sequence ID" value="NZ_JAAXYO010000199.1"/>
</dbReference>
<dbReference type="GO" id="GO:0048476">
    <property type="term" value="C:Holliday junction resolvase complex"/>
    <property type="evidence" value="ECO:0007669"/>
    <property type="project" value="UniProtKB-UniRule"/>
</dbReference>
<evidence type="ECO:0000256" key="6">
    <source>
        <dbReference type="HAMAP-Rule" id="MF_00031"/>
    </source>
</evidence>
<dbReference type="AlphaFoldDB" id="A0AAE3CL15"/>
<gene>
    <name evidence="6 8" type="primary">ruvA</name>
    <name evidence="8" type="ORF">HFQ13_14335</name>
</gene>
<dbReference type="HAMAP" id="MF_00031">
    <property type="entry name" value="DNA_HJ_migration_RuvA"/>
    <property type="match status" value="1"/>
</dbReference>
<dbReference type="GO" id="GO:0006310">
    <property type="term" value="P:DNA recombination"/>
    <property type="evidence" value="ECO:0007669"/>
    <property type="project" value="UniProtKB-UniRule"/>
</dbReference>
<comment type="caution">
    <text evidence="6">Lacks conserved residue(s) required for the propagation of feature annotation.</text>
</comment>
<feature type="region of interest" description="Domain I" evidence="6">
    <location>
        <begin position="1"/>
        <end position="64"/>
    </location>
</feature>
<dbReference type="InterPro" id="IPR010994">
    <property type="entry name" value="RuvA_2-like"/>
</dbReference>
<keyword evidence="2 6" id="KW-0227">DNA damage</keyword>
<dbReference type="GO" id="GO:0009379">
    <property type="term" value="C:Holliday junction helicase complex"/>
    <property type="evidence" value="ECO:0007669"/>
    <property type="project" value="InterPro"/>
</dbReference>
<dbReference type="GO" id="GO:0009378">
    <property type="term" value="F:four-way junction helicase activity"/>
    <property type="evidence" value="ECO:0007669"/>
    <property type="project" value="InterPro"/>
</dbReference>
<evidence type="ECO:0000256" key="4">
    <source>
        <dbReference type="ARBA" id="ARBA00023172"/>
    </source>
</evidence>
<sequence>MITSLHGKILQRRPPWLWLDVAGVGYEIEMPLSTFYRLPAEGSSLQVFTHFVVREDAQLLYGFLTLDERELFRLLIKVNGIGGKVALACLAGLEVGQLREALLLGDKRRLTAIPGIGAKTAERMIIELQDKIAAGGTPLQPGTLASDPKQEAIAALQSLGYKAIEAQRVVDGLSGELPIEDLIRQSLQILARR</sequence>
<dbReference type="Gene3D" id="1.10.150.20">
    <property type="entry name" value="5' to 3' exonuclease, C-terminal subdomain"/>
    <property type="match status" value="1"/>
</dbReference>